<dbReference type="Proteomes" id="UP000580250">
    <property type="component" value="Unassembled WGS sequence"/>
</dbReference>
<evidence type="ECO:0000256" key="2">
    <source>
        <dbReference type="SAM" id="MobiDB-lite"/>
    </source>
</evidence>
<keyword evidence="1" id="KW-0175">Coiled coil</keyword>
<feature type="region of interest" description="Disordered" evidence="2">
    <location>
        <begin position="43"/>
        <end position="190"/>
    </location>
</feature>
<reference evidence="3 4" key="1">
    <citation type="submission" date="2020-08" db="EMBL/GenBank/DDBJ databases">
        <authorList>
            <person name="Koutsovoulos G."/>
            <person name="Danchin GJ E."/>
        </authorList>
    </citation>
    <scope>NUCLEOTIDE SEQUENCE [LARGE SCALE GENOMIC DNA]</scope>
</reference>
<feature type="coiled-coil region" evidence="1">
    <location>
        <begin position="5"/>
        <end position="32"/>
    </location>
</feature>
<proteinExistence type="predicted"/>
<evidence type="ECO:0000313" key="4">
    <source>
        <dbReference type="Proteomes" id="UP000580250"/>
    </source>
</evidence>
<feature type="compositionally biased region" description="Basic and acidic residues" evidence="2">
    <location>
        <begin position="59"/>
        <end position="83"/>
    </location>
</feature>
<dbReference type="AlphaFoldDB" id="A0A6V7UAT2"/>
<name>A0A6V7UAT2_MELEN</name>
<feature type="compositionally biased region" description="Basic and acidic residues" evidence="2">
    <location>
        <begin position="90"/>
        <end position="112"/>
    </location>
</feature>
<gene>
    <name evidence="3" type="ORF">MENT_LOCUS10564</name>
</gene>
<accession>A0A6V7UAT2</accession>
<feature type="coiled-coil region" evidence="1">
    <location>
        <begin position="314"/>
        <end position="373"/>
    </location>
</feature>
<dbReference type="OrthoDB" id="5906794at2759"/>
<feature type="compositionally biased region" description="Acidic residues" evidence="2">
    <location>
        <begin position="138"/>
        <end position="147"/>
    </location>
</feature>
<feature type="compositionally biased region" description="Acidic residues" evidence="2">
    <location>
        <begin position="175"/>
        <end position="187"/>
    </location>
</feature>
<feature type="compositionally biased region" description="Basic and acidic residues" evidence="2">
    <location>
        <begin position="148"/>
        <end position="157"/>
    </location>
</feature>
<comment type="caution">
    <text evidence="3">The sequence shown here is derived from an EMBL/GenBank/DDBJ whole genome shotgun (WGS) entry which is preliminary data.</text>
</comment>
<organism evidence="3 4">
    <name type="scientific">Meloidogyne enterolobii</name>
    <name type="common">Root-knot nematode worm</name>
    <name type="synonym">Meloidogyne mayaguensis</name>
    <dbReference type="NCBI Taxonomy" id="390850"/>
    <lineage>
        <taxon>Eukaryota</taxon>
        <taxon>Metazoa</taxon>
        <taxon>Ecdysozoa</taxon>
        <taxon>Nematoda</taxon>
        <taxon>Chromadorea</taxon>
        <taxon>Rhabditida</taxon>
        <taxon>Tylenchina</taxon>
        <taxon>Tylenchomorpha</taxon>
        <taxon>Tylenchoidea</taxon>
        <taxon>Meloidogynidae</taxon>
        <taxon>Meloidogyninae</taxon>
        <taxon>Meloidogyne</taxon>
    </lineage>
</organism>
<sequence>MAKLEEEEENRRKRLKLNFDDERERKENCEIERKGKRIVKEEERKTIFGTPTSEIEEVKDEKHGREGPSEIEVRDENGGRESFSEIEEVKDEHSRGGVLEIEKVKEEHDGRGEGGFSEIEEEENDGYHRRGGGRVFEIEEEIEEVRDEDNRRGRVSEVEEEEDEYNRKGGGGFSEIEEEDDIEEEEEGLRRRGRYRRREGRVSEIEEVVDERDGGGIVSEIEEEEDEYNRRFLSFRRVPEIEELDDEEKISLSPSTRFSDEIRLSPIIGLNNTPQSPDYLEKREKAKFQFKRDWKEFKKVLIEWEERIVWKSNHQHVLEKERELKRKNREINREALNAATKRLKEIKRQHEQKEKLETISDLLEKESQKYTKNKTKHPPYYYTDFASKLKEASRKMLKISSIDFLYEKENKKFNLIYKMILERKNEEFSYKNIEDENVKKSKYFEIFYKNNIIKEFFKNWECIKYWGLAKKRLEKERKENNRGNSKKKNLKGFKDLDKDYYISSCEEMEKATNYLFAYLDAVNYLEGNLPDENENESFLPLYFLNKIPIRPKLMIGSINYGENIENLIKYFEEVYLEFHQDLTVPLNLERIKNIKFINKCFGDNNDWQNKFNELAKLPKTQPRNLLGWMRKATTAFLSNDKNPPFPNNKTLIYLLNDKIYIKNKEDFYKEIEPKGLTTQKYYLILWTNIFFKNEIILGETKETINKLCNPPLRKIENKKYLEGLERSKNYLEKWKNEAEKLSSKNKEFLTIIEENENDLNTKIWFEDKVELIKNKIKLIENLSNKWNFNSLYKKFGSVEIEIGRINDEWNKRLEESGIKEISLKQRSRRGKNIVATIEKIERKKLSDYLFNGNNSSSSKTSTSPDKTIRSILEEPKDKTSLTNKICPKPIRKAVSNLLACFVNV</sequence>
<protein>
    <submittedName>
        <fullName evidence="3">Uncharacterized protein</fullName>
    </submittedName>
</protein>
<feature type="coiled-coil region" evidence="1">
    <location>
        <begin position="724"/>
        <end position="751"/>
    </location>
</feature>
<feature type="region of interest" description="Disordered" evidence="2">
    <location>
        <begin position="853"/>
        <end position="873"/>
    </location>
</feature>
<evidence type="ECO:0000256" key="1">
    <source>
        <dbReference type="SAM" id="Coils"/>
    </source>
</evidence>
<evidence type="ECO:0000313" key="3">
    <source>
        <dbReference type="EMBL" id="CAD2151885.1"/>
    </source>
</evidence>
<dbReference type="EMBL" id="CAJEWN010000049">
    <property type="protein sequence ID" value="CAD2151885.1"/>
    <property type="molecule type" value="Genomic_DNA"/>
</dbReference>